<proteinExistence type="predicted"/>
<evidence type="ECO:0000313" key="2">
    <source>
        <dbReference type="Proteomes" id="UP000050424"/>
    </source>
</evidence>
<sequence length="230" mass="25739">MVSQSTTSDFIAINRLYMFYITEHDQTRKLTHLHDVSLPSEAITHHGGSGVCNFLVAMSRMEAKKEPERPEDPQTKDWAVKVMEHFKHDLLSLATALEKAMPSVDTKTGVRNGAIFIGCDRVSCHKASQKPKRLAPPWCYHSPQARESLRAYTGEGLAVFLTVVSMLATFEHGDLPRIDALETVWKKVDASLMGPDEHLTYLEDLGRLPSQMLTELNDFGWESQKSALGA</sequence>
<gene>
    <name evidence="1" type="ORF">AK830_g3318</name>
</gene>
<keyword evidence="2" id="KW-1185">Reference proteome</keyword>
<name>A0A0P7B929_9HYPO</name>
<evidence type="ECO:0000313" key="1">
    <source>
        <dbReference type="EMBL" id="KPM43223.1"/>
    </source>
</evidence>
<protein>
    <submittedName>
        <fullName evidence="1">Uncharacterized protein</fullName>
    </submittedName>
</protein>
<dbReference type="Proteomes" id="UP000050424">
    <property type="component" value="Unassembled WGS sequence"/>
</dbReference>
<comment type="caution">
    <text evidence="1">The sequence shown here is derived from an EMBL/GenBank/DDBJ whole genome shotgun (WGS) entry which is preliminary data.</text>
</comment>
<dbReference type="OrthoDB" id="10546133at2759"/>
<dbReference type="AlphaFoldDB" id="A0A0P7B929"/>
<accession>A0A0P7B929</accession>
<organism evidence="1 2">
    <name type="scientific">Neonectria ditissima</name>
    <dbReference type="NCBI Taxonomy" id="78410"/>
    <lineage>
        <taxon>Eukaryota</taxon>
        <taxon>Fungi</taxon>
        <taxon>Dikarya</taxon>
        <taxon>Ascomycota</taxon>
        <taxon>Pezizomycotina</taxon>
        <taxon>Sordariomycetes</taxon>
        <taxon>Hypocreomycetidae</taxon>
        <taxon>Hypocreales</taxon>
        <taxon>Nectriaceae</taxon>
        <taxon>Neonectria</taxon>
    </lineage>
</organism>
<dbReference type="EMBL" id="LKCW01000036">
    <property type="protein sequence ID" value="KPM43223.1"/>
    <property type="molecule type" value="Genomic_DNA"/>
</dbReference>
<reference evidence="1 2" key="1">
    <citation type="submission" date="2015-09" db="EMBL/GenBank/DDBJ databases">
        <title>Draft genome of a European isolate of the apple canker pathogen Neonectria ditissima.</title>
        <authorList>
            <person name="Gomez-Cortecero A."/>
            <person name="Harrison R.J."/>
            <person name="Armitage A.D."/>
        </authorList>
    </citation>
    <scope>NUCLEOTIDE SEQUENCE [LARGE SCALE GENOMIC DNA]</scope>
    <source>
        <strain evidence="1 2">R09/05</strain>
    </source>
</reference>